<feature type="transmembrane region" description="Helical" evidence="1">
    <location>
        <begin position="72"/>
        <end position="88"/>
    </location>
</feature>
<organism evidence="2 3">
    <name type="scientific">Microbotryum silenes-dioicae</name>
    <dbReference type="NCBI Taxonomy" id="796604"/>
    <lineage>
        <taxon>Eukaryota</taxon>
        <taxon>Fungi</taxon>
        <taxon>Dikarya</taxon>
        <taxon>Basidiomycota</taxon>
        <taxon>Pucciniomycotina</taxon>
        <taxon>Microbotryomycetes</taxon>
        <taxon>Microbotryales</taxon>
        <taxon>Microbotryaceae</taxon>
        <taxon>Microbotryum</taxon>
    </lineage>
</organism>
<dbReference type="Proteomes" id="UP000249464">
    <property type="component" value="Unassembled WGS sequence"/>
</dbReference>
<evidence type="ECO:0000313" key="3">
    <source>
        <dbReference type="Proteomes" id="UP000249464"/>
    </source>
</evidence>
<dbReference type="AlphaFoldDB" id="A0A2X0LV04"/>
<keyword evidence="1" id="KW-1133">Transmembrane helix</keyword>
<gene>
    <name evidence="2" type="primary">BQ5605_C017g08547</name>
    <name evidence="2" type="ORF">BQ5605_C017G08547</name>
</gene>
<dbReference type="EMBL" id="FQNC01000017">
    <property type="protein sequence ID" value="SGY20245.1"/>
    <property type="molecule type" value="Genomic_DNA"/>
</dbReference>
<evidence type="ECO:0000313" key="2">
    <source>
        <dbReference type="EMBL" id="SGY20245.1"/>
    </source>
</evidence>
<accession>A0A2X0LV04</accession>
<proteinExistence type="predicted"/>
<keyword evidence="1" id="KW-0472">Membrane</keyword>
<keyword evidence="1" id="KW-0812">Transmembrane</keyword>
<name>A0A2X0LV04_9BASI</name>
<reference evidence="2 3" key="1">
    <citation type="submission" date="2016-11" db="EMBL/GenBank/DDBJ databases">
        <authorList>
            <person name="Jaros S."/>
            <person name="Januszkiewicz K."/>
            <person name="Wedrychowicz H."/>
        </authorList>
    </citation>
    <scope>NUCLEOTIDE SEQUENCE [LARGE SCALE GENOMIC DNA]</scope>
</reference>
<protein>
    <submittedName>
        <fullName evidence="2">BQ5605_C017g08547 protein</fullName>
    </submittedName>
</protein>
<evidence type="ECO:0000256" key="1">
    <source>
        <dbReference type="SAM" id="Phobius"/>
    </source>
</evidence>
<keyword evidence="3" id="KW-1185">Reference proteome</keyword>
<sequence>MPEDSLGTHQAAEETGTSVGEVIIPFRTVLGLELIGCWRKMRCHFTGIFLFGFGMQRWTSVHRLFRVSRGDVLAILLGFLVLFGLNHVNRF</sequence>